<accession>A0ABD5TBP6</accession>
<dbReference type="PANTHER" id="PTHR35805">
    <property type="entry name" value="ASPARTATE CARBAMOYLTRANSFERASE REGULATORY CHAIN"/>
    <property type="match status" value="1"/>
</dbReference>
<dbReference type="GO" id="GO:0006221">
    <property type="term" value="P:pyrimidine nucleotide biosynthetic process"/>
    <property type="evidence" value="ECO:0007669"/>
    <property type="project" value="UniProtKB-UniRule"/>
</dbReference>
<dbReference type="EMBL" id="JBHSWX010000012">
    <property type="protein sequence ID" value="MFC6785971.1"/>
    <property type="molecule type" value="Genomic_DNA"/>
</dbReference>
<feature type="domain" description="Aspartate carbamoyltransferase regulatory subunit N-terminal" evidence="8">
    <location>
        <begin position="9"/>
        <end position="101"/>
    </location>
</feature>
<keyword evidence="4 7" id="KW-0479">Metal-binding</keyword>
<evidence type="ECO:0000256" key="3">
    <source>
        <dbReference type="ARBA" id="ARBA00021764"/>
    </source>
</evidence>
<organism evidence="10 11">
    <name type="scientific">Halobaculum halobium</name>
    <dbReference type="NCBI Taxonomy" id="3032281"/>
    <lineage>
        <taxon>Archaea</taxon>
        <taxon>Methanobacteriati</taxon>
        <taxon>Methanobacteriota</taxon>
        <taxon>Stenosarchaea group</taxon>
        <taxon>Halobacteria</taxon>
        <taxon>Halobacteriales</taxon>
        <taxon>Haloferacaceae</taxon>
        <taxon>Halobaculum</taxon>
    </lineage>
</organism>
<evidence type="ECO:0000259" key="8">
    <source>
        <dbReference type="Pfam" id="PF01948"/>
    </source>
</evidence>
<dbReference type="InterPro" id="IPR036793">
    <property type="entry name" value="Asp_carbatrfase_reg_N_sf"/>
</dbReference>
<dbReference type="NCBIfam" id="TIGR00240">
    <property type="entry name" value="ATCase_reg"/>
    <property type="match status" value="1"/>
</dbReference>
<evidence type="ECO:0000256" key="6">
    <source>
        <dbReference type="ARBA" id="ARBA00022975"/>
    </source>
</evidence>
<dbReference type="InterPro" id="IPR036792">
    <property type="entry name" value="Asp_carbatrfase_reg_C_sf"/>
</dbReference>
<reference evidence="10 11" key="1">
    <citation type="journal article" date="2019" name="Int. J. Syst. Evol. Microbiol.">
        <title>The Global Catalogue of Microorganisms (GCM) 10K type strain sequencing project: providing services to taxonomists for standard genome sequencing and annotation.</title>
        <authorList>
            <consortium name="The Broad Institute Genomics Platform"/>
            <consortium name="The Broad Institute Genome Sequencing Center for Infectious Disease"/>
            <person name="Wu L."/>
            <person name="Ma J."/>
        </authorList>
    </citation>
    <scope>NUCLEOTIDE SEQUENCE [LARGE SCALE GENOMIC DNA]</scope>
    <source>
        <strain evidence="10 11">SYNS20</strain>
    </source>
</reference>
<keyword evidence="10" id="KW-0808">Transferase</keyword>
<dbReference type="SUPFAM" id="SSF57825">
    <property type="entry name" value="Aspartate carbamoyltransferase, Regulatory-chain, C-terminal domain"/>
    <property type="match status" value="1"/>
</dbReference>
<feature type="binding site" evidence="7">
    <location>
        <position position="141"/>
    </location>
    <ligand>
        <name>Zn(2+)</name>
        <dbReference type="ChEBI" id="CHEBI:29105"/>
    </ligand>
</feature>
<comment type="cofactor">
    <cofactor evidence="7">
        <name>Zn(2+)</name>
        <dbReference type="ChEBI" id="CHEBI:29105"/>
    </cofactor>
    <text evidence="7">Binds 1 zinc ion per subunit.</text>
</comment>
<dbReference type="SUPFAM" id="SSF54893">
    <property type="entry name" value="Aspartate carbamoyltransferase, Regulatory-chain, N-terminal domain"/>
    <property type="match status" value="1"/>
</dbReference>
<feature type="domain" description="Aspartate carbamoyltransferase regulatory subunit C-terminal" evidence="9">
    <location>
        <begin position="106"/>
        <end position="148"/>
    </location>
</feature>
<dbReference type="PANTHER" id="PTHR35805:SF1">
    <property type="entry name" value="ASPARTATE CARBAMOYLTRANSFERASE REGULATORY CHAIN"/>
    <property type="match status" value="1"/>
</dbReference>
<evidence type="ECO:0000256" key="5">
    <source>
        <dbReference type="ARBA" id="ARBA00022833"/>
    </source>
</evidence>
<keyword evidence="11" id="KW-1185">Reference proteome</keyword>
<keyword evidence="6 7" id="KW-0665">Pyrimidine biosynthesis</keyword>
<comment type="subunit">
    <text evidence="7">Contains catalytic and regulatory chains.</text>
</comment>
<evidence type="ECO:0000256" key="7">
    <source>
        <dbReference type="HAMAP-Rule" id="MF_00002"/>
    </source>
</evidence>
<dbReference type="Pfam" id="PF02748">
    <property type="entry name" value="PyrI_C"/>
    <property type="match status" value="1"/>
</dbReference>
<evidence type="ECO:0000256" key="2">
    <source>
        <dbReference type="ARBA" id="ARBA00010498"/>
    </source>
</evidence>
<evidence type="ECO:0000256" key="1">
    <source>
        <dbReference type="ARBA" id="ARBA00002565"/>
    </source>
</evidence>
<comment type="function">
    <text evidence="1 7">Involved in allosteric regulation of aspartate carbamoyltransferase.</text>
</comment>
<dbReference type="InterPro" id="IPR020545">
    <property type="entry name" value="Asp_carbamoyltransf_reg_N"/>
</dbReference>
<dbReference type="Gene3D" id="3.30.70.140">
    <property type="entry name" value="Aspartate carbamoyltransferase regulatory subunit, N-terminal domain"/>
    <property type="match status" value="1"/>
</dbReference>
<gene>
    <name evidence="7 10" type="primary">pyrI</name>
    <name evidence="10" type="ORF">ACFQFD_08260</name>
</gene>
<comment type="similarity">
    <text evidence="2 7">Belongs to the PyrI family.</text>
</comment>
<dbReference type="AlphaFoldDB" id="A0ABD5TBP6"/>
<evidence type="ECO:0000313" key="10">
    <source>
        <dbReference type="EMBL" id="MFC6785971.1"/>
    </source>
</evidence>
<evidence type="ECO:0000256" key="4">
    <source>
        <dbReference type="ARBA" id="ARBA00022723"/>
    </source>
</evidence>
<dbReference type="GO" id="GO:0016740">
    <property type="term" value="F:transferase activity"/>
    <property type="evidence" value="ECO:0007669"/>
    <property type="project" value="UniProtKB-KW"/>
</dbReference>
<feature type="binding site" evidence="7">
    <location>
        <position position="112"/>
    </location>
    <ligand>
        <name>Zn(2+)</name>
        <dbReference type="ChEBI" id="CHEBI:29105"/>
    </ligand>
</feature>
<dbReference type="Proteomes" id="UP001596443">
    <property type="component" value="Unassembled WGS sequence"/>
</dbReference>
<dbReference type="Pfam" id="PF01948">
    <property type="entry name" value="PyrI"/>
    <property type="match status" value="1"/>
</dbReference>
<dbReference type="GO" id="GO:0046872">
    <property type="term" value="F:metal ion binding"/>
    <property type="evidence" value="ECO:0007669"/>
    <property type="project" value="UniProtKB-KW"/>
</dbReference>
<sequence>MSDAPERELRISKIRNGTVIDHITGGQALNVLAVLGIDGDEGVGVSIGMNVPSDKLGTKDVVKVEDRELSQGEVDVLSLLAPEATVNIVREFEVVDKKRVERPEHVVGLLTCPNHNCITNADEPVESAFEVVDDGVRCEFCGEIVREDIGDHLAVH</sequence>
<dbReference type="InterPro" id="IPR020542">
    <property type="entry name" value="Asp_carbamoyltrfase_reg_C"/>
</dbReference>
<evidence type="ECO:0000259" key="9">
    <source>
        <dbReference type="Pfam" id="PF02748"/>
    </source>
</evidence>
<feature type="binding site" evidence="7">
    <location>
        <position position="117"/>
    </location>
    <ligand>
        <name>Zn(2+)</name>
        <dbReference type="ChEBI" id="CHEBI:29105"/>
    </ligand>
</feature>
<protein>
    <recommendedName>
        <fullName evidence="3 7">Aspartate carbamoyltransferase regulatory chain</fullName>
    </recommendedName>
</protein>
<name>A0ABD5TBP6_9EURY</name>
<dbReference type="HAMAP" id="MF_00002">
    <property type="entry name" value="Asp_carb_tr_reg"/>
    <property type="match status" value="1"/>
</dbReference>
<proteinExistence type="inferred from homology"/>
<dbReference type="InterPro" id="IPR002801">
    <property type="entry name" value="Asp_carbamoylTrfase_reg"/>
</dbReference>
<dbReference type="GeneID" id="81209033"/>
<comment type="caution">
    <text evidence="10">The sequence shown here is derived from an EMBL/GenBank/DDBJ whole genome shotgun (WGS) entry which is preliminary data.</text>
</comment>
<evidence type="ECO:0000313" key="11">
    <source>
        <dbReference type="Proteomes" id="UP001596443"/>
    </source>
</evidence>
<dbReference type="RefSeq" id="WP_284062788.1">
    <property type="nucleotide sequence ID" value="NZ_CP126158.1"/>
</dbReference>
<dbReference type="Gene3D" id="2.30.30.20">
    <property type="entry name" value="Aspartate carbamoyltransferase regulatory subunit, C-terminal domain"/>
    <property type="match status" value="1"/>
</dbReference>
<keyword evidence="5 7" id="KW-0862">Zinc</keyword>
<feature type="binding site" evidence="7">
    <location>
        <position position="138"/>
    </location>
    <ligand>
        <name>Zn(2+)</name>
        <dbReference type="ChEBI" id="CHEBI:29105"/>
    </ligand>
</feature>